<name>A0ABS8P9G0_9PSEU</name>
<organism evidence="3 4">
    <name type="scientific">Actinomycetospora endophytica</name>
    <dbReference type="NCBI Taxonomy" id="2291215"/>
    <lineage>
        <taxon>Bacteria</taxon>
        <taxon>Bacillati</taxon>
        <taxon>Actinomycetota</taxon>
        <taxon>Actinomycetes</taxon>
        <taxon>Pseudonocardiales</taxon>
        <taxon>Pseudonocardiaceae</taxon>
        <taxon>Actinomycetospora</taxon>
    </lineage>
</organism>
<proteinExistence type="inferred from homology"/>
<gene>
    <name evidence="3" type="ORF">LQ327_16140</name>
</gene>
<evidence type="ECO:0000259" key="2">
    <source>
        <dbReference type="Pfam" id="PF03795"/>
    </source>
</evidence>
<feature type="domain" description="YCII-related" evidence="2">
    <location>
        <begin position="1"/>
        <end position="85"/>
    </location>
</feature>
<dbReference type="Pfam" id="PF03795">
    <property type="entry name" value="YCII"/>
    <property type="match status" value="1"/>
</dbReference>
<protein>
    <submittedName>
        <fullName evidence="3">YciI family protein</fullName>
    </submittedName>
</protein>
<dbReference type="InterPro" id="IPR005545">
    <property type="entry name" value="YCII"/>
</dbReference>
<evidence type="ECO:0000313" key="3">
    <source>
        <dbReference type="EMBL" id="MCD2194903.1"/>
    </source>
</evidence>
<keyword evidence="4" id="KW-1185">Reference proteome</keyword>
<comment type="caution">
    <text evidence="3">The sequence shown here is derived from an EMBL/GenBank/DDBJ whole genome shotgun (WGS) entry which is preliminary data.</text>
</comment>
<dbReference type="Gene3D" id="3.30.70.1060">
    <property type="entry name" value="Dimeric alpha+beta barrel"/>
    <property type="match status" value="1"/>
</dbReference>
<sequence length="89" mass="9657">MKYVLFYAAAPDAPRTAPAHFPAHQVLLDEFHGRGDLLMVGTFTDLVGRGAMAIFTNAEAAEEFAARDPFVAHGVVASHEVCEWNEVLA</sequence>
<dbReference type="InterPro" id="IPR011008">
    <property type="entry name" value="Dimeric_a/b-barrel"/>
</dbReference>
<dbReference type="RefSeq" id="WP_230735463.1">
    <property type="nucleotide sequence ID" value="NZ_JAJNDB010000003.1"/>
</dbReference>
<dbReference type="Proteomes" id="UP001199469">
    <property type="component" value="Unassembled WGS sequence"/>
</dbReference>
<accession>A0ABS8P9G0</accession>
<evidence type="ECO:0000256" key="1">
    <source>
        <dbReference type="ARBA" id="ARBA00007689"/>
    </source>
</evidence>
<dbReference type="SUPFAM" id="SSF54909">
    <property type="entry name" value="Dimeric alpha+beta barrel"/>
    <property type="match status" value="1"/>
</dbReference>
<dbReference type="EMBL" id="JAJNDB010000003">
    <property type="protein sequence ID" value="MCD2194903.1"/>
    <property type="molecule type" value="Genomic_DNA"/>
</dbReference>
<evidence type="ECO:0000313" key="4">
    <source>
        <dbReference type="Proteomes" id="UP001199469"/>
    </source>
</evidence>
<comment type="similarity">
    <text evidence="1">Belongs to the YciI family.</text>
</comment>
<reference evidence="3 4" key="1">
    <citation type="submission" date="2021-11" db="EMBL/GenBank/DDBJ databases">
        <title>Draft genome sequence of Actinomycetospora sp. SF1 isolated from the rhizosphere soil.</title>
        <authorList>
            <person name="Duangmal K."/>
            <person name="Chantavorakit T."/>
        </authorList>
    </citation>
    <scope>NUCLEOTIDE SEQUENCE [LARGE SCALE GENOMIC DNA]</scope>
    <source>
        <strain evidence="3 4">TBRC 5722</strain>
    </source>
</reference>